<dbReference type="Proteomes" id="UP000247555">
    <property type="component" value="Unassembled WGS sequence"/>
</dbReference>
<feature type="transmembrane region" description="Helical" evidence="18">
    <location>
        <begin position="49"/>
        <end position="74"/>
    </location>
</feature>
<evidence type="ECO:0000256" key="7">
    <source>
        <dbReference type="ARBA" id="ARBA00022519"/>
    </source>
</evidence>
<evidence type="ECO:0000256" key="13">
    <source>
        <dbReference type="ARBA" id="ARBA00022989"/>
    </source>
</evidence>
<dbReference type="AlphaFoldDB" id="A0A318KMV4"/>
<keyword evidence="9 17" id="KW-0349">Heme</keyword>
<comment type="subcellular location">
    <subcellularLocation>
        <location evidence="2">Cell inner membrane</location>
        <topology evidence="2">Multi-pass membrane protein</topology>
    </subcellularLocation>
</comment>
<dbReference type="GO" id="GO:0009055">
    <property type="term" value="F:electron transfer activity"/>
    <property type="evidence" value="ECO:0007669"/>
    <property type="project" value="TreeGrafter"/>
</dbReference>
<keyword evidence="12" id="KW-0249">Electron transport</keyword>
<keyword evidence="15 18" id="KW-0472">Membrane</keyword>
<dbReference type="InterPro" id="IPR034804">
    <property type="entry name" value="SQR/QFR_C/D"/>
</dbReference>
<evidence type="ECO:0000313" key="20">
    <source>
        <dbReference type="Proteomes" id="UP000247555"/>
    </source>
</evidence>
<dbReference type="PANTHER" id="PTHR38689">
    <property type="entry name" value="SUCCINATE DEHYDROGENASE HYDROPHOBIC MEMBRANE ANCHOR SUBUNIT"/>
    <property type="match status" value="1"/>
</dbReference>
<evidence type="ECO:0000256" key="16">
    <source>
        <dbReference type="PIRSR" id="PIRSR000169-1"/>
    </source>
</evidence>
<comment type="caution">
    <text evidence="19">The sequence shown here is derived from an EMBL/GenBank/DDBJ whole genome shotgun (WGS) entry which is preliminary data.</text>
</comment>
<dbReference type="GO" id="GO:0006099">
    <property type="term" value="P:tricarboxylic acid cycle"/>
    <property type="evidence" value="ECO:0007669"/>
    <property type="project" value="UniProtKB-UniPathway"/>
</dbReference>
<name>A0A318KMV4_9NEIS</name>
<organism evidence="19 20">
    <name type="scientific">Rivihabitans pingtungensis</name>
    <dbReference type="NCBI Taxonomy" id="1054498"/>
    <lineage>
        <taxon>Bacteria</taxon>
        <taxon>Pseudomonadati</taxon>
        <taxon>Pseudomonadota</taxon>
        <taxon>Betaproteobacteria</taxon>
        <taxon>Neisseriales</taxon>
        <taxon>Aquaspirillaceae</taxon>
        <taxon>Rivihabitans</taxon>
    </lineage>
</organism>
<keyword evidence="7" id="KW-0997">Cell inner membrane</keyword>
<comment type="function">
    <text evidence="1">Membrane-anchoring subunit of succinate dehydrogenase (SDH).</text>
</comment>
<dbReference type="InterPro" id="IPR014312">
    <property type="entry name" value="Succ_DH_anchor"/>
</dbReference>
<evidence type="ECO:0000256" key="3">
    <source>
        <dbReference type="ARBA" id="ARBA00005163"/>
    </source>
</evidence>
<dbReference type="CDD" id="cd03494">
    <property type="entry name" value="SQR_TypeC_SdhD"/>
    <property type="match status" value="1"/>
</dbReference>
<keyword evidence="5" id="KW-0813">Transport</keyword>
<dbReference type="InterPro" id="IPR000701">
    <property type="entry name" value="SuccDH_FuR_B_TM-su"/>
</dbReference>
<keyword evidence="13 18" id="KW-1133">Transmembrane helix</keyword>
<dbReference type="GO" id="GO:0020037">
    <property type="term" value="F:heme binding"/>
    <property type="evidence" value="ECO:0007669"/>
    <property type="project" value="InterPro"/>
</dbReference>
<reference evidence="19 20" key="1">
    <citation type="submission" date="2018-05" db="EMBL/GenBank/DDBJ databases">
        <title>Genomic Encyclopedia of Type Strains, Phase IV (KMG-IV): sequencing the most valuable type-strain genomes for metagenomic binning, comparative biology and taxonomic classification.</title>
        <authorList>
            <person name="Goeker M."/>
        </authorList>
    </citation>
    <scope>NUCLEOTIDE SEQUENCE [LARGE SCALE GENOMIC DNA]</scope>
    <source>
        <strain evidence="19 20">DSM 29661</strain>
    </source>
</reference>
<evidence type="ECO:0000256" key="2">
    <source>
        <dbReference type="ARBA" id="ARBA00004429"/>
    </source>
</evidence>
<evidence type="ECO:0000256" key="1">
    <source>
        <dbReference type="ARBA" id="ARBA00004050"/>
    </source>
</evidence>
<feature type="binding site" evidence="16">
    <location>
        <position position="82"/>
    </location>
    <ligand>
        <name>a ubiquinone</name>
        <dbReference type="ChEBI" id="CHEBI:16389"/>
    </ligand>
</feature>
<dbReference type="Pfam" id="PF01127">
    <property type="entry name" value="Sdh_cyt"/>
    <property type="match status" value="1"/>
</dbReference>
<dbReference type="NCBIfam" id="TIGR02968">
    <property type="entry name" value="succ_dehyd_anc"/>
    <property type="match status" value="1"/>
</dbReference>
<dbReference type="SUPFAM" id="SSF81343">
    <property type="entry name" value="Fumarate reductase respiratory complex transmembrane subunits"/>
    <property type="match status" value="1"/>
</dbReference>
<protein>
    <recommendedName>
        <fullName evidence="4">Succinate dehydrogenase hydrophobic membrane anchor subunit</fullName>
    </recommendedName>
</protein>
<evidence type="ECO:0000256" key="17">
    <source>
        <dbReference type="PIRSR" id="PIRSR000169-2"/>
    </source>
</evidence>
<evidence type="ECO:0000256" key="18">
    <source>
        <dbReference type="SAM" id="Phobius"/>
    </source>
</evidence>
<keyword evidence="10 18" id="KW-0812">Transmembrane</keyword>
<dbReference type="GO" id="GO:0017004">
    <property type="term" value="P:cytochrome complex assembly"/>
    <property type="evidence" value="ECO:0007669"/>
    <property type="project" value="TreeGrafter"/>
</dbReference>
<evidence type="ECO:0000313" key="19">
    <source>
        <dbReference type="EMBL" id="PXX79354.1"/>
    </source>
</evidence>
<dbReference type="RefSeq" id="WP_110390553.1">
    <property type="nucleotide sequence ID" value="NZ_CALCOA010000034.1"/>
</dbReference>
<evidence type="ECO:0000256" key="10">
    <source>
        <dbReference type="ARBA" id="ARBA00022692"/>
    </source>
</evidence>
<dbReference type="GO" id="GO:0005886">
    <property type="term" value="C:plasma membrane"/>
    <property type="evidence" value="ECO:0007669"/>
    <property type="project" value="UniProtKB-SubCell"/>
</dbReference>
<keyword evidence="8" id="KW-0816">Tricarboxylic acid cycle</keyword>
<proteinExistence type="predicted"/>
<evidence type="ECO:0000256" key="12">
    <source>
        <dbReference type="ARBA" id="ARBA00022982"/>
    </source>
</evidence>
<keyword evidence="11 17" id="KW-0479">Metal-binding</keyword>
<comment type="cofactor">
    <cofactor evidence="17">
        <name>heme</name>
        <dbReference type="ChEBI" id="CHEBI:30413"/>
    </cofactor>
    <text evidence="17">The heme is bound between the two transmembrane subunits.</text>
</comment>
<feature type="transmembrane region" description="Helical" evidence="18">
    <location>
        <begin position="86"/>
        <end position="108"/>
    </location>
</feature>
<keyword evidence="20" id="KW-1185">Reference proteome</keyword>
<gene>
    <name evidence="19" type="ORF">DFR34_107114</name>
</gene>
<dbReference type="GO" id="GO:0046872">
    <property type="term" value="F:metal ion binding"/>
    <property type="evidence" value="ECO:0007669"/>
    <property type="project" value="UniProtKB-KW"/>
</dbReference>
<accession>A0A318KMV4</accession>
<evidence type="ECO:0000256" key="6">
    <source>
        <dbReference type="ARBA" id="ARBA00022475"/>
    </source>
</evidence>
<dbReference type="UniPathway" id="UPA00223"/>
<feature type="binding site" description="axial binding residue" evidence="17">
    <location>
        <position position="70"/>
    </location>
    <ligand>
        <name>heme</name>
        <dbReference type="ChEBI" id="CHEBI:30413"/>
        <note>ligand shared with second transmembrane subunit</note>
    </ligand>
    <ligandPart>
        <name>Fe</name>
        <dbReference type="ChEBI" id="CHEBI:18248"/>
    </ligandPart>
</feature>
<evidence type="ECO:0000256" key="9">
    <source>
        <dbReference type="ARBA" id="ARBA00022617"/>
    </source>
</evidence>
<evidence type="ECO:0000256" key="14">
    <source>
        <dbReference type="ARBA" id="ARBA00023004"/>
    </source>
</evidence>
<dbReference type="PIRSF" id="PIRSF000169">
    <property type="entry name" value="SDH_D"/>
    <property type="match status" value="1"/>
</dbReference>
<dbReference type="OrthoDB" id="5612767at2"/>
<feature type="transmembrane region" description="Helical" evidence="18">
    <location>
        <begin position="21"/>
        <end position="43"/>
    </location>
</feature>
<dbReference type="PANTHER" id="PTHR38689:SF1">
    <property type="entry name" value="SUCCINATE DEHYDROGENASE HYDROPHOBIC MEMBRANE ANCHOR SUBUNIT"/>
    <property type="match status" value="1"/>
</dbReference>
<evidence type="ECO:0000256" key="5">
    <source>
        <dbReference type="ARBA" id="ARBA00022448"/>
    </source>
</evidence>
<dbReference type="Gene3D" id="1.20.1300.10">
    <property type="entry name" value="Fumarate reductase/succinate dehydrogenase, transmembrane subunit"/>
    <property type="match status" value="1"/>
</dbReference>
<sequence length="114" mass="12828">MVNRIVVGAHYGLRDWILQRATAVIMAIYTVGIVLALLAIPGTHEGWKAFFACTAVRVVTQVTLIALFAHVWVGMRDLWMDYIKPVGLRLTMHVFTIVWLVGTLVYSVKVVWGM</sequence>
<evidence type="ECO:0000256" key="11">
    <source>
        <dbReference type="ARBA" id="ARBA00022723"/>
    </source>
</evidence>
<dbReference type="EMBL" id="QJKI01000007">
    <property type="protein sequence ID" value="PXX79354.1"/>
    <property type="molecule type" value="Genomic_DNA"/>
</dbReference>
<evidence type="ECO:0000256" key="4">
    <source>
        <dbReference type="ARBA" id="ARBA00019425"/>
    </source>
</evidence>
<evidence type="ECO:0000256" key="8">
    <source>
        <dbReference type="ARBA" id="ARBA00022532"/>
    </source>
</evidence>
<comment type="pathway">
    <text evidence="3">Carbohydrate metabolism; tricarboxylic acid cycle.</text>
</comment>
<keyword evidence="6" id="KW-1003">Cell membrane</keyword>
<evidence type="ECO:0000256" key="15">
    <source>
        <dbReference type="ARBA" id="ARBA00023136"/>
    </source>
</evidence>
<keyword evidence="14 17" id="KW-0408">Iron</keyword>